<comment type="subcellular location">
    <subcellularLocation>
        <location evidence="1">Cell membrane</location>
        <topology evidence="1">Multi-pass membrane protein</topology>
    </subcellularLocation>
</comment>
<keyword evidence="3" id="KW-1003">Cell membrane</keyword>
<evidence type="ECO:0000259" key="9">
    <source>
        <dbReference type="Pfam" id="PF02706"/>
    </source>
</evidence>
<dbReference type="EMBL" id="BAABAH010000006">
    <property type="protein sequence ID" value="GAA3818550.1"/>
    <property type="molecule type" value="Genomic_DNA"/>
</dbReference>
<evidence type="ECO:0000256" key="4">
    <source>
        <dbReference type="ARBA" id="ARBA00022692"/>
    </source>
</evidence>
<dbReference type="InterPro" id="IPR003856">
    <property type="entry name" value="LPS_length_determ_N"/>
</dbReference>
<keyword evidence="4 8" id="KW-0812">Transmembrane</keyword>
<feature type="domain" description="Polysaccharide chain length determinant N-terminal" evidence="9">
    <location>
        <begin position="16"/>
        <end position="95"/>
    </location>
</feature>
<dbReference type="PANTHER" id="PTHR32309:SF31">
    <property type="entry name" value="CAPSULAR EXOPOLYSACCHARIDE FAMILY"/>
    <property type="match status" value="1"/>
</dbReference>
<evidence type="ECO:0000313" key="10">
    <source>
        <dbReference type="EMBL" id="GAA3818550.1"/>
    </source>
</evidence>
<feature type="transmembrane region" description="Helical" evidence="8">
    <location>
        <begin position="22"/>
        <end position="42"/>
    </location>
</feature>
<evidence type="ECO:0000256" key="8">
    <source>
        <dbReference type="SAM" id="Phobius"/>
    </source>
</evidence>
<keyword evidence="6 8" id="KW-0472">Membrane</keyword>
<sequence>MTTDLQPTVEISRFGLAIWRRWRMIALCVISLLVAACAWLVLGPSSVTATTEVTVNVISTDPFTSQRTSSELIDPATEQQLIKSSEVLDRTASKLGDGATAGSILRGLDTEVIPASTVVRISWTGSDAAHAQVVADTLAEEYLDYRGELARERQQETLAPLNQRRDSLIDQLRQASSGRTTLLNELNLVYSQITDVSSLATSGGTVLTRAADTTPSASPDAVQVLAAALVLGLLLGTVIAVVDDIVRRRVHDASDVAAGGGGPMLARLRARSAAELAEPEDRDALQTVWHRQRHQVAVDVPVILVIGASVGAPVVEVARALELAANMVDAAGLHTNRRPRAVPVPAEEGYAVALSLAPRAHVVVLAAEAGRTPVRKLAILVEHLRAIGVEPAGTVVAHRFTDTTEKDFSDLLEELADAGPKAARAVMADRSDRGDRSDRSDRSDQSEAVR</sequence>
<comment type="similarity">
    <text evidence="2">Belongs to the CpsC/CapA family.</text>
</comment>
<keyword evidence="5 8" id="KW-1133">Transmembrane helix</keyword>
<dbReference type="RefSeq" id="WP_344774980.1">
    <property type="nucleotide sequence ID" value="NZ_BAABAH010000006.1"/>
</dbReference>
<dbReference type="Pfam" id="PF02706">
    <property type="entry name" value="Wzz"/>
    <property type="match status" value="1"/>
</dbReference>
<feature type="compositionally biased region" description="Basic and acidic residues" evidence="7">
    <location>
        <begin position="427"/>
        <end position="450"/>
    </location>
</feature>
<dbReference type="PANTHER" id="PTHR32309">
    <property type="entry name" value="TYROSINE-PROTEIN KINASE"/>
    <property type="match status" value="1"/>
</dbReference>
<organism evidence="10 11">
    <name type="scientific">Nocardioides panacisoli</name>
    <dbReference type="NCBI Taxonomy" id="627624"/>
    <lineage>
        <taxon>Bacteria</taxon>
        <taxon>Bacillati</taxon>
        <taxon>Actinomycetota</taxon>
        <taxon>Actinomycetes</taxon>
        <taxon>Propionibacteriales</taxon>
        <taxon>Nocardioidaceae</taxon>
        <taxon>Nocardioides</taxon>
    </lineage>
</organism>
<evidence type="ECO:0000256" key="6">
    <source>
        <dbReference type="ARBA" id="ARBA00023136"/>
    </source>
</evidence>
<evidence type="ECO:0000256" key="3">
    <source>
        <dbReference type="ARBA" id="ARBA00022475"/>
    </source>
</evidence>
<reference evidence="11" key="1">
    <citation type="journal article" date="2019" name="Int. J. Syst. Evol. Microbiol.">
        <title>The Global Catalogue of Microorganisms (GCM) 10K type strain sequencing project: providing services to taxonomists for standard genome sequencing and annotation.</title>
        <authorList>
            <consortium name="The Broad Institute Genomics Platform"/>
            <consortium name="The Broad Institute Genome Sequencing Center for Infectious Disease"/>
            <person name="Wu L."/>
            <person name="Ma J."/>
        </authorList>
    </citation>
    <scope>NUCLEOTIDE SEQUENCE [LARGE SCALE GENOMIC DNA]</scope>
    <source>
        <strain evidence="11">JCM 16953</strain>
    </source>
</reference>
<name>A0ABP7IHQ4_9ACTN</name>
<feature type="region of interest" description="Disordered" evidence="7">
    <location>
        <begin position="419"/>
        <end position="450"/>
    </location>
</feature>
<keyword evidence="11" id="KW-1185">Reference proteome</keyword>
<proteinExistence type="inferred from homology"/>
<comment type="caution">
    <text evidence="10">The sequence shown here is derived from an EMBL/GenBank/DDBJ whole genome shotgun (WGS) entry which is preliminary data.</text>
</comment>
<evidence type="ECO:0000256" key="2">
    <source>
        <dbReference type="ARBA" id="ARBA00006683"/>
    </source>
</evidence>
<evidence type="ECO:0000256" key="1">
    <source>
        <dbReference type="ARBA" id="ARBA00004651"/>
    </source>
</evidence>
<feature type="transmembrane region" description="Helical" evidence="8">
    <location>
        <begin position="221"/>
        <end position="242"/>
    </location>
</feature>
<evidence type="ECO:0000256" key="5">
    <source>
        <dbReference type="ARBA" id="ARBA00022989"/>
    </source>
</evidence>
<protein>
    <recommendedName>
        <fullName evidence="9">Polysaccharide chain length determinant N-terminal domain-containing protein</fullName>
    </recommendedName>
</protein>
<dbReference type="InterPro" id="IPR050445">
    <property type="entry name" value="Bact_polysacc_biosynth/exp"/>
</dbReference>
<accession>A0ABP7IHQ4</accession>
<dbReference type="Proteomes" id="UP001501821">
    <property type="component" value="Unassembled WGS sequence"/>
</dbReference>
<evidence type="ECO:0000313" key="11">
    <source>
        <dbReference type="Proteomes" id="UP001501821"/>
    </source>
</evidence>
<evidence type="ECO:0000256" key="7">
    <source>
        <dbReference type="SAM" id="MobiDB-lite"/>
    </source>
</evidence>
<gene>
    <name evidence="10" type="ORF">GCM10022242_20460</name>
</gene>